<dbReference type="Gramene" id="Ma08_t21110.1">
    <property type="protein sequence ID" value="Ma08_p21110.1"/>
    <property type="gene ID" value="Ma08_g21110"/>
</dbReference>
<evidence type="ECO:0000313" key="3">
    <source>
        <dbReference type="Proteomes" id="UP000012960"/>
    </source>
</evidence>
<organism evidence="2 3">
    <name type="scientific">Musa acuminata subsp. malaccensis</name>
    <name type="common">Wild banana</name>
    <name type="synonym">Musa malaccensis</name>
    <dbReference type="NCBI Taxonomy" id="214687"/>
    <lineage>
        <taxon>Eukaryota</taxon>
        <taxon>Viridiplantae</taxon>
        <taxon>Streptophyta</taxon>
        <taxon>Embryophyta</taxon>
        <taxon>Tracheophyta</taxon>
        <taxon>Spermatophyta</taxon>
        <taxon>Magnoliopsida</taxon>
        <taxon>Liliopsida</taxon>
        <taxon>Zingiberales</taxon>
        <taxon>Musaceae</taxon>
        <taxon>Musa</taxon>
    </lineage>
</organism>
<keyword evidence="3" id="KW-1185">Reference proteome</keyword>
<evidence type="ECO:0000313" key="1">
    <source>
        <dbReference type="EMBL" id="CAG1832272.1"/>
    </source>
</evidence>
<gene>
    <name evidence="1" type="ORF">GSMUA_81920.1</name>
</gene>
<reference evidence="1" key="1">
    <citation type="submission" date="2021-03" db="EMBL/GenBank/DDBJ databases">
        <authorList>
            <consortium name="Genoscope - CEA"/>
            <person name="William W."/>
        </authorList>
    </citation>
    <scope>NUCLEOTIDE SEQUENCE</scope>
    <source>
        <strain evidence="1">Doubled-haploid Pahang</strain>
    </source>
</reference>
<sequence>MHEEHDRDEKWIFWKIIGDWSTLKSLGKTLQTK</sequence>
<dbReference type="AlphaFoldDB" id="A0A804K928"/>
<name>A0A804K928_MUSAM</name>
<dbReference type="Proteomes" id="UP000012960">
    <property type="component" value="Unplaced"/>
</dbReference>
<reference evidence="2" key="2">
    <citation type="submission" date="2021-05" db="UniProtKB">
        <authorList>
            <consortium name="EnsemblPlants"/>
        </authorList>
    </citation>
    <scope>IDENTIFICATION</scope>
    <source>
        <strain evidence="2">subsp. malaccensis</strain>
    </source>
</reference>
<accession>A0A804K928</accession>
<dbReference type="EnsemblPlants" id="Ma08_t21110.1">
    <property type="protein sequence ID" value="Ma08_p21110.1"/>
    <property type="gene ID" value="Ma08_g21110"/>
</dbReference>
<proteinExistence type="predicted"/>
<evidence type="ECO:0000313" key="2">
    <source>
        <dbReference type="EnsemblPlants" id="Ma08_p21110.1"/>
    </source>
</evidence>
<dbReference type="EMBL" id="HG996472">
    <property type="protein sequence ID" value="CAG1832272.1"/>
    <property type="molecule type" value="Genomic_DNA"/>
</dbReference>
<protein>
    <submittedName>
        <fullName evidence="1">(wild Malaysian banana) hypothetical protein</fullName>
    </submittedName>
</protein>
<dbReference type="InParanoid" id="A0A804K928"/>